<evidence type="ECO:0000256" key="1">
    <source>
        <dbReference type="SAM" id="MobiDB-lite"/>
    </source>
</evidence>
<dbReference type="Proteomes" id="UP000008810">
    <property type="component" value="Chromosome 4"/>
</dbReference>
<feature type="region of interest" description="Disordered" evidence="1">
    <location>
        <begin position="1"/>
        <end position="20"/>
    </location>
</feature>
<dbReference type="InParanoid" id="I1IJG7"/>
<protein>
    <recommendedName>
        <fullName evidence="5">DUF834 domain-containing protein</fullName>
    </recommendedName>
</protein>
<accession>I1IJG7</accession>
<sequence length="127" mass="12895">MGGAEGLNGAGSDSELGAAEQRVRRVQAAAAPIFVDDGDGDGVVRRSRRGVAWGSRREALSGQRWGGGGMRSSRSTYCCSSGRGKAAGRSAGARRSGRRHGVGGGTVPWSKSLAAPAGQEVGRGIKI</sequence>
<proteinExistence type="predicted"/>
<feature type="compositionally biased region" description="Low complexity" evidence="1">
    <location>
        <begin position="71"/>
        <end position="94"/>
    </location>
</feature>
<reference evidence="2 3" key="1">
    <citation type="journal article" date="2010" name="Nature">
        <title>Genome sequencing and analysis of the model grass Brachypodium distachyon.</title>
        <authorList>
            <consortium name="International Brachypodium Initiative"/>
        </authorList>
    </citation>
    <scope>NUCLEOTIDE SEQUENCE [LARGE SCALE GENOMIC DNA]</scope>
    <source>
        <strain evidence="2 3">Bd21</strain>
    </source>
</reference>
<dbReference type="Gramene" id="PNT62989">
    <property type="protein sequence ID" value="PNT62989"/>
    <property type="gene ID" value="BRADI_4g10343v3"/>
</dbReference>
<organism evidence="3">
    <name type="scientific">Brachypodium distachyon</name>
    <name type="common">Purple false brome</name>
    <name type="synonym">Trachynia distachya</name>
    <dbReference type="NCBI Taxonomy" id="15368"/>
    <lineage>
        <taxon>Eukaryota</taxon>
        <taxon>Viridiplantae</taxon>
        <taxon>Streptophyta</taxon>
        <taxon>Embryophyta</taxon>
        <taxon>Tracheophyta</taxon>
        <taxon>Spermatophyta</taxon>
        <taxon>Magnoliopsida</taxon>
        <taxon>Liliopsida</taxon>
        <taxon>Poales</taxon>
        <taxon>Poaceae</taxon>
        <taxon>BOP clade</taxon>
        <taxon>Pooideae</taxon>
        <taxon>Stipodae</taxon>
        <taxon>Brachypodieae</taxon>
        <taxon>Brachypodium</taxon>
    </lineage>
</organism>
<dbReference type="HOGENOM" id="CLU_1973569_0_0_1"/>
<evidence type="ECO:0000313" key="3">
    <source>
        <dbReference type="EnsemblPlants" id="PNT62989"/>
    </source>
</evidence>
<reference evidence="2" key="2">
    <citation type="submission" date="2017-06" db="EMBL/GenBank/DDBJ databases">
        <title>WGS assembly of Brachypodium distachyon.</title>
        <authorList>
            <consortium name="The International Brachypodium Initiative"/>
            <person name="Lucas S."/>
            <person name="Harmon-Smith M."/>
            <person name="Lail K."/>
            <person name="Tice H."/>
            <person name="Grimwood J."/>
            <person name="Bruce D."/>
            <person name="Barry K."/>
            <person name="Shu S."/>
            <person name="Lindquist E."/>
            <person name="Wang M."/>
            <person name="Pitluck S."/>
            <person name="Vogel J.P."/>
            <person name="Garvin D.F."/>
            <person name="Mockler T.C."/>
            <person name="Schmutz J."/>
            <person name="Rokhsar D."/>
            <person name="Bevan M.W."/>
        </authorList>
    </citation>
    <scope>NUCLEOTIDE SEQUENCE</scope>
    <source>
        <strain evidence="2">Bd21</strain>
    </source>
</reference>
<evidence type="ECO:0000313" key="2">
    <source>
        <dbReference type="EMBL" id="PNT62989.1"/>
    </source>
</evidence>
<evidence type="ECO:0000313" key="4">
    <source>
        <dbReference type="Proteomes" id="UP000008810"/>
    </source>
</evidence>
<gene>
    <name evidence="2" type="ORF">BRADI_4g10343v3</name>
</gene>
<keyword evidence="4" id="KW-1185">Reference proteome</keyword>
<dbReference type="AlphaFoldDB" id="I1IJG7"/>
<dbReference type="EMBL" id="CM000883">
    <property type="protein sequence ID" value="PNT62989.1"/>
    <property type="molecule type" value="Genomic_DNA"/>
</dbReference>
<evidence type="ECO:0008006" key="5">
    <source>
        <dbReference type="Google" id="ProtNLM"/>
    </source>
</evidence>
<reference evidence="3" key="3">
    <citation type="submission" date="2018-08" db="UniProtKB">
        <authorList>
            <consortium name="EnsemblPlants"/>
        </authorList>
    </citation>
    <scope>IDENTIFICATION</scope>
    <source>
        <strain evidence="3">cv. Bd21</strain>
    </source>
</reference>
<dbReference type="EnsemblPlants" id="PNT62989">
    <property type="protein sequence ID" value="PNT62989"/>
    <property type="gene ID" value="BRADI_4g10343v3"/>
</dbReference>
<name>I1IJG7_BRADI</name>
<feature type="region of interest" description="Disordered" evidence="1">
    <location>
        <begin position="60"/>
        <end position="115"/>
    </location>
</feature>